<sequence>MATSSSPCKSPKNPIPISFSSMYCATRRGSKAQLCFLKILHMISIVRPPQITMAKSSIFSSETKESYVDSKTREENNGSEFDLSDDVYILPEMDESSEFGGTNVDIAGCDGVEIEKIKVDIAGGDGVEIEKRR</sequence>
<protein>
    <submittedName>
        <fullName evidence="1">Uncharacterized protein</fullName>
    </submittedName>
</protein>
<accession>A0A8S0SQS6</accession>
<dbReference type="EMBL" id="CACTIH010005489">
    <property type="protein sequence ID" value="CAA2995085.1"/>
    <property type="molecule type" value="Genomic_DNA"/>
</dbReference>
<dbReference type="Gramene" id="OE9A085362T1">
    <property type="protein sequence ID" value="OE9A085362C1"/>
    <property type="gene ID" value="OE9A085362"/>
</dbReference>
<dbReference type="OrthoDB" id="1937665at2759"/>
<dbReference type="Proteomes" id="UP000594638">
    <property type="component" value="Unassembled WGS sequence"/>
</dbReference>
<comment type="caution">
    <text evidence="1">The sequence shown here is derived from an EMBL/GenBank/DDBJ whole genome shotgun (WGS) entry which is preliminary data.</text>
</comment>
<reference evidence="1 2" key="1">
    <citation type="submission" date="2019-12" db="EMBL/GenBank/DDBJ databases">
        <authorList>
            <person name="Alioto T."/>
            <person name="Alioto T."/>
            <person name="Gomez Garrido J."/>
        </authorList>
    </citation>
    <scope>NUCLEOTIDE SEQUENCE [LARGE SCALE GENOMIC DNA]</scope>
</reference>
<name>A0A8S0SQS6_OLEEU</name>
<keyword evidence="2" id="KW-1185">Reference proteome</keyword>
<evidence type="ECO:0000313" key="2">
    <source>
        <dbReference type="Proteomes" id="UP000594638"/>
    </source>
</evidence>
<proteinExistence type="predicted"/>
<gene>
    <name evidence="1" type="ORF">OLEA9_A085362</name>
</gene>
<evidence type="ECO:0000313" key="1">
    <source>
        <dbReference type="EMBL" id="CAA2995085.1"/>
    </source>
</evidence>
<dbReference type="AlphaFoldDB" id="A0A8S0SQS6"/>
<organism evidence="1 2">
    <name type="scientific">Olea europaea subsp. europaea</name>
    <dbReference type="NCBI Taxonomy" id="158383"/>
    <lineage>
        <taxon>Eukaryota</taxon>
        <taxon>Viridiplantae</taxon>
        <taxon>Streptophyta</taxon>
        <taxon>Embryophyta</taxon>
        <taxon>Tracheophyta</taxon>
        <taxon>Spermatophyta</taxon>
        <taxon>Magnoliopsida</taxon>
        <taxon>eudicotyledons</taxon>
        <taxon>Gunneridae</taxon>
        <taxon>Pentapetalae</taxon>
        <taxon>asterids</taxon>
        <taxon>lamiids</taxon>
        <taxon>Lamiales</taxon>
        <taxon>Oleaceae</taxon>
        <taxon>Oleeae</taxon>
        <taxon>Olea</taxon>
    </lineage>
</organism>